<feature type="region of interest" description="Disordered" evidence="1">
    <location>
        <begin position="65"/>
        <end position="87"/>
    </location>
</feature>
<feature type="compositionally biased region" description="Low complexity" evidence="1">
    <location>
        <begin position="65"/>
        <end position="84"/>
    </location>
</feature>
<keyword evidence="3" id="KW-1185">Reference proteome</keyword>
<proteinExistence type="predicted"/>
<name>A0A9N9HR02_9GLOM</name>
<dbReference type="EMBL" id="CAJVPY010008868">
    <property type="protein sequence ID" value="CAG8701676.1"/>
    <property type="molecule type" value="Genomic_DNA"/>
</dbReference>
<reference evidence="2" key="1">
    <citation type="submission" date="2021-06" db="EMBL/GenBank/DDBJ databases">
        <authorList>
            <person name="Kallberg Y."/>
            <person name="Tangrot J."/>
            <person name="Rosling A."/>
        </authorList>
    </citation>
    <scope>NUCLEOTIDE SEQUENCE</scope>
    <source>
        <strain evidence="2">MA453B</strain>
    </source>
</reference>
<comment type="caution">
    <text evidence="2">The sequence shown here is derived from an EMBL/GenBank/DDBJ whole genome shotgun (WGS) entry which is preliminary data.</text>
</comment>
<evidence type="ECO:0000256" key="1">
    <source>
        <dbReference type="SAM" id="MobiDB-lite"/>
    </source>
</evidence>
<dbReference type="AlphaFoldDB" id="A0A9N9HR02"/>
<gene>
    <name evidence="2" type="ORF">DERYTH_LOCUS13026</name>
</gene>
<sequence>MAQHNPLNPVNLPTVNLSQRPVAENNYLSDSLELSGFQRVNNINPSRDFKETIISTNMLLKLPLSKSSSESKAPSSSSFDSLKSIGSCPVSSVTIPLTLSSFPRVNSNDDFNSILSLNKVTPQNDNLSLFATLPV</sequence>
<organism evidence="2 3">
    <name type="scientific">Dentiscutata erythropus</name>
    <dbReference type="NCBI Taxonomy" id="1348616"/>
    <lineage>
        <taxon>Eukaryota</taxon>
        <taxon>Fungi</taxon>
        <taxon>Fungi incertae sedis</taxon>
        <taxon>Mucoromycota</taxon>
        <taxon>Glomeromycotina</taxon>
        <taxon>Glomeromycetes</taxon>
        <taxon>Diversisporales</taxon>
        <taxon>Gigasporaceae</taxon>
        <taxon>Dentiscutata</taxon>
    </lineage>
</organism>
<accession>A0A9N9HR02</accession>
<evidence type="ECO:0000313" key="2">
    <source>
        <dbReference type="EMBL" id="CAG8701676.1"/>
    </source>
</evidence>
<protein>
    <submittedName>
        <fullName evidence="2">4509_t:CDS:1</fullName>
    </submittedName>
</protein>
<dbReference type="Proteomes" id="UP000789405">
    <property type="component" value="Unassembled WGS sequence"/>
</dbReference>
<evidence type="ECO:0000313" key="3">
    <source>
        <dbReference type="Proteomes" id="UP000789405"/>
    </source>
</evidence>